<dbReference type="SMART" id="SM00421">
    <property type="entry name" value="HTH_LUXR"/>
    <property type="match status" value="1"/>
</dbReference>
<evidence type="ECO:0000313" key="5">
    <source>
        <dbReference type="Proteomes" id="UP001599542"/>
    </source>
</evidence>
<keyword evidence="2 4" id="KW-0067">ATP-binding</keyword>
<protein>
    <submittedName>
        <fullName evidence="4">ATP-binding protein</fullName>
    </submittedName>
</protein>
<evidence type="ECO:0000259" key="3">
    <source>
        <dbReference type="PROSITE" id="PS50043"/>
    </source>
</evidence>
<name>A0ABW6GFJ6_9ACTN</name>
<dbReference type="InterPro" id="IPR027417">
    <property type="entry name" value="P-loop_NTPase"/>
</dbReference>
<accession>A0ABW6GFJ6</accession>
<dbReference type="Pfam" id="PF00196">
    <property type="entry name" value="GerE"/>
    <property type="match status" value="1"/>
</dbReference>
<dbReference type="PROSITE" id="PS50043">
    <property type="entry name" value="HTH_LUXR_2"/>
    <property type="match status" value="1"/>
</dbReference>
<proteinExistence type="predicted"/>
<dbReference type="Pfam" id="PF13191">
    <property type="entry name" value="AAA_16"/>
    <property type="match status" value="1"/>
</dbReference>
<dbReference type="PANTHER" id="PTHR16305">
    <property type="entry name" value="TESTICULAR SOLUBLE ADENYLYL CYCLASE"/>
    <property type="match status" value="1"/>
</dbReference>
<keyword evidence="1" id="KW-0547">Nucleotide-binding</keyword>
<evidence type="ECO:0000313" key="4">
    <source>
        <dbReference type="EMBL" id="MFE1351494.1"/>
    </source>
</evidence>
<reference evidence="4 5" key="1">
    <citation type="submission" date="2024-09" db="EMBL/GenBank/DDBJ databases">
        <title>The Natural Products Discovery Center: Release of the First 8490 Sequenced Strains for Exploring Actinobacteria Biosynthetic Diversity.</title>
        <authorList>
            <person name="Kalkreuter E."/>
            <person name="Kautsar S.A."/>
            <person name="Yang D."/>
            <person name="Bader C.D."/>
            <person name="Teijaro C.N."/>
            <person name="Fluegel L."/>
            <person name="Davis C.M."/>
            <person name="Simpson J.R."/>
            <person name="Lauterbach L."/>
            <person name="Steele A.D."/>
            <person name="Gui C."/>
            <person name="Meng S."/>
            <person name="Li G."/>
            <person name="Viehrig K."/>
            <person name="Ye F."/>
            <person name="Su P."/>
            <person name="Kiefer A.F."/>
            <person name="Nichols A."/>
            <person name="Cepeda A.J."/>
            <person name="Yan W."/>
            <person name="Fan B."/>
            <person name="Jiang Y."/>
            <person name="Adhikari A."/>
            <person name="Zheng C.-J."/>
            <person name="Schuster L."/>
            <person name="Cowan T.M."/>
            <person name="Smanski M.J."/>
            <person name="Chevrette M.G."/>
            <person name="De Carvalho L.P.S."/>
            <person name="Shen B."/>
        </authorList>
    </citation>
    <scope>NUCLEOTIDE SEQUENCE [LARGE SCALE GENOMIC DNA]</scope>
    <source>
        <strain evidence="4 5">NPDC058753</strain>
    </source>
</reference>
<dbReference type="InterPro" id="IPR000792">
    <property type="entry name" value="Tscrpt_reg_LuxR_C"/>
</dbReference>
<feature type="domain" description="HTH luxR-type" evidence="3">
    <location>
        <begin position="843"/>
        <end position="908"/>
    </location>
</feature>
<keyword evidence="5" id="KW-1185">Reference proteome</keyword>
<sequence length="908" mass="94652">MLYGRGTERAALDRLLADADAGRAGALLLRGEPGIGKSALLDAAADTATGWRVLRAAGVESEARLPYAVLSQLLAPVLGELDGLPGPQRAALERTLGLADGPAGDRLLVGLAVLTLLGDLAEQGPVLAAVDDLQWADPESAAALRLAVRRLGAERVAVLLATREDGPEPAGLPELPVGPLAEPDAARLLAHHAPELADPARVLAAAAGNPLALRELPRASADGELPPDGRLRLAYHGQVSRLPGRTQRWLLLAALEETGEAAVLLRAAEESGLDAADLAPAEALGLLRVDLAAGRTRFRHPLLRSVLVDRAPLADRLAAHRTLAAAYGPGEPLRRAWHRALAATGRDAQAAADLAAAAAGAASRGGHQGACAAYERAARLSPDPALARRWTVAAVEAALEAGEVERAERLALAADRPDADPVTRAHLLFARGVAEFWRDENASAHARLTEAATLVAATHPGPAARVLVQAVHVAWYDGLPAVTCSLDTLTALPLPDGDPLEPVVRYLAAALGPLARELPAGAGGAGLGGAEGSGGVGGVTLGEAERAARAAGAAVPVDLVLPCGAGLVPGHDAEVLDLSRRLVREAREGGAFGTLPTLLFFLAEAELFDGRPASAAEHAAEALQLALDSGQPLWTGQLHGFRAYLAATRGEAEPCREQAAAAFARGGAGAPWARWALGLLDLGAGRAEDAHGHLAALTGGPFGYQVAAVRAVPDLVEAAVRLRRGEECAGALARFERWAEHADRPWARALVDRCRALLAPDELAEELYLRALARHAEQPRPWERARTELLYGEWLRRGRRKAEARVPLRSAEQALRRLGAAPWAERARLELDATGAPAASGPARAVVAGLTPQESQIVRLAAQGLSNRDIAAQLFLSARTVGHHLYKAYPKLGVSSRGDLAEVLPALS</sequence>
<dbReference type="Gene3D" id="1.10.10.10">
    <property type="entry name" value="Winged helix-like DNA-binding domain superfamily/Winged helix DNA-binding domain"/>
    <property type="match status" value="1"/>
</dbReference>
<dbReference type="PANTHER" id="PTHR16305:SF35">
    <property type="entry name" value="TRANSCRIPTIONAL ACTIVATOR DOMAIN"/>
    <property type="match status" value="1"/>
</dbReference>
<dbReference type="Proteomes" id="UP001599542">
    <property type="component" value="Unassembled WGS sequence"/>
</dbReference>
<dbReference type="RefSeq" id="WP_380319649.1">
    <property type="nucleotide sequence ID" value="NZ_JBHYPW010000009.1"/>
</dbReference>
<dbReference type="CDD" id="cd06170">
    <property type="entry name" value="LuxR_C_like"/>
    <property type="match status" value="1"/>
</dbReference>
<organism evidence="4 5">
    <name type="scientific">Kitasatospora phosalacinea</name>
    <dbReference type="NCBI Taxonomy" id="2065"/>
    <lineage>
        <taxon>Bacteria</taxon>
        <taxon>Bacillati</taxon>
        <taxon>Actinomycetota</taxon>
        <taxon>Actinomycetes</taxon>
        <taxon>Kitasatosporales</taxon>
        <taxon>Streptomycetaceae</taxon>
        <taxon>Kitasatospora</taxon>
    </lineage>
</organism>
<dbReference type="InterPro" id="IPR036388">
    <property type="entry name" value="WH-like_DNA-bd_sf"/>
</dbReference>
<evidence type="ECO:0000256" key="2">
    <source>
        <dbReference type="ARBA" id="ARBA00022840"/>
    </source>
</evidence>
<dbReference type="InterPro" id="IPR041664">
    <property type="entry name" value="AAA_16"/>
</dbReference>
<dbReference type="SUPFAM" id="SSF46894">
    <property type="entry name" value="C-terminal effector domain of the bipartite response regulators"/>
    <property type="match status" value="1"/>
</dbReference>
<comment type="caution">
    <text evidence="4">The sequence shown here is derived from an EMBL/GenBank/DDBJ whole genome shotgun (WGS) entry which is preliminary data.</text>
</comment>
<gene>
    <name evidence="4" type="ORF">ACFW6T_05825</name>
</gene>
<dbReference type="PRINTS" id="PR00038">
    <property type="entry name" value="HTHLUXR"/>
</dbReference>
<dbReference type="GO" id="GO:0005524">
    <property type="term" value="F:ATP binding"/>
    <property type="evidence" value="ECO:0007669"/>
    <property type="project" value="UniProtKB-KW"/>
</dbReference>
<dbReference type="SUPFAM" id="SSF52540">
    <property type="entry name" value="P-loop containing nucleoside triphosphate hydrolases"/>
    <property type="match status" value="1"/>
</dbReference>
<evidence type="ECO:0000256" key="1">
    <source>
        <dbReference type="ARBA" id="ARBA00022741"/>
    </source>
</evidence>
<dbReference type="EMBL" id="JBHYPX010000007">
    <property type="protein sequence ID" value="MFE1351494.1"/>
    <property type="molecule type" value="Genomic_DNA"/>
</dbReference>
<dbReference type="InterPro" id="IPR016032">
    <property type="entry name" value="Sig_transdc_resp-reg_C-effctor"/>
</dbReference>